<dbReference type="Proteomes" id="UP000608154">
    <property type="component" value="Unassembled WGS sequence"/>
</dbReference>
<dbReference type="PANTHER" id="PTHR30003">
    <property type="entry name" value="L-LACTATE PERMEASE"/>
    <property type="match status" value="1"/>
</dbReference>
<keyword evidence="5 8" id="KW-0812">Transmembrane</keyword>
<dbReference type="PANTHER" id="PTHR30003:SF0">
    <property type="entry name" value="GLYCOLATE PERMEASE GLCA-RELATED"/>
    <property type="match status" value="1"/>
</dbReference>
<proteinExistence type="inferred from homology"/>
<evidence type="ECO:0000313" key="10">
    <source>
        <dbReference type="Proteomes" id="UP000608154"/>
    </source>
</evidence>
<evidence type="ECO:0000256" key="2">
    <source>
        <dbReference type="ARBA" id="ARBA00010100"/>
    </source>
</evidence>
<gene>
    <name evidence="9" type="primary">lldP</name>
    <name evidence="9" type="ORF">GCM10011494_24790</name>
</gene>
<comment type="similarity">
    <text evidence="2 8">Belongs to the lactate permease family.</text>
</comment>
<keyword evidence="3 8" id="KW-0813">Transport</keyword>
<dbReference type="GO" id="GO:0005886">
    <property type="term" value="C:plasma membrane"/>
    <property type="evidence" value="ECO:0007669"/>
    <property type="project" value="UniProtKB-SubCell"/>
</dbReference>
<organism evidence="9 10">
    <name type="scientific">Novosphingobium endophyticum</name>
    <dbReference type="NCBI Taxonomy" id="1955250"/>
    <lineage>
        <taxon>Bacteria</taxon>
        <taxon>Pseudomonadati</taxon>
        <taxon>Pseudomonadota</taxon>
        <taxon>Alphaproteobacteria</taxon>
        <taxon>Sphingomonadales</taxon>
        <taxon>Sphingomonadaceae</taxon>
        <taxon>Novosphingobium</taxon>
    </lineage>
</organism>
<keyword evidence="6 8" id="KW-1133">Transmembrane helix</keyword>
<keyword evidence="7 8" id="KW-0472">Membrane</keyword>
<feature type="transmembrane region" description="Helical" evidence="8">
    <location>
        <begin position="118"/>
        <end position="137"/>
    </location>
</feature>
<evidence type="ECO:0000256" key="8">
    <source>
        <dbReference type="RuleBase" id="RU365092"/>
    </source>
</evidence>
<keyword evidence="4" id="KW-1003">Cell membrane</keyword>
<comment type="subcellular location">
    <subcellularLocation>
        <location evidence="8">Cell inner membrane</location>
        <topology evidence="8">Multi-pass membrane protein</topology>
    </subcellularLocation>
    <subcellularLocation>
        <location evidence="1">Cell membrane</location>
        <topology evidence="1">Multi-pass membrane protein</topology>
    </subcellularLocation>
</comment>
<sequence length="500" mass="51472">MTALLALLPILLFILLLVAFRLPAAVAGFAAACLAGVVAVSGFDYAPTLPNLLGPVLEASFTSASILWIIFPALGIYEYQEKTGQTARIGQWLSSVSTSPQIVVLLLAWFFAIFLEGAAGFGTPVALAAPMLVALGFAPLKALVFALIGHAAGVSFGAVGTPIVPLLEAAAVDPRTLSLVILILHGALGWTLALLLFRLAAPEEAPAQPVPWTAPLAAAFLFFLPAAAFAWIAGPELPTLGGALVGAALFLILVKRKWSPERSSEEQKASALVRAGLPYILVLAFVLATRLVQPVAEFFRTATVDWSFAGEFSGSLALLYHPGTILMIALLAAAAISRSGIDVLRSSLGAAAGRLPLVALALVAVLLMARLMVHSGMINAMALAAEQTLGSYWVLAVPLVGALGSFVTGSATTSNIIFADFQIAAAKATGLTSLLALAGQGFGSAIGNIIAPHNIVAGAATVGLIGREGDVLKRTLPVCIAYTTAGGVLLLGLSSLLWDM</sequence>
<evidence type="ECO:0000313" key="9">
    <source>
        <dbReference type="EMBL" id="GGC05240.1"/>
    </source>
</evidence>
<reference evidence="9" key="2">
    <citation type="submission" date="2020-09" db="EMBL/GenBank/DDBJ databases">
        <authorList>
            <person name="Sun Q."/>
            <person name="Zhou Y."/>
        </authorList>
    </citation>
    <scope>NUCLEOTIDE SEQUENCE</scope>
    <source>
        <strain evidence="9">CGMCC 1.15095</strain>
    </source>
</reference>
<evidence type="ECO:0000256" key="5">
    <source>
        <dbReference type="ARBA" id="ARBA00022692"/>
    </source>
</evidence>
<feature type="transmembrane region" description="Helical" evidence="8">
    <location>
        <begin position="478"/>
        <end position="498"/>
    </location>
</feature>
<evidence type="ECO:0000256" key="6">
    <source>
        <dbReference type="ARBA" id="ARBA00022989"/>
    </source>
</evidence>
<protein>
    <recommendedName>
        <fullName evidence="8">L-lactate permease</fullName>
    </recommendedName>
</protein>
<feature type="transmembrane region" description="Helical" evidence="8">
    <location>
        <begin position="179"/>
        <end position="200"/>
    </location>
</feature>
<feature type="transmembrane region" description="Helical" evidence="8">
    <location>
        <begin position="389"/>
        <end position="409"/>
    </location>
</feature>
<dbReference type="GO" id="GO:0015295">
    <property type="term" value="F:solute:proton symporter activity"/>
    <property type="evidence" value="ECO:0007669"/>
    <property type="project" value="TreeGrafter"/>
</dbReference>
<dbReference type="EMBL" id="BMHK01000015">
    <property type="protein sequence ID" value="GGC05240.1"/>
    <property type="molecule type" value="Genomic_DNA"/>
</dbReference>
<dbReference type="RefSeq" id="WP_188771855.1">
    <property type="nucleotide sequence ID" value="NZ_BMHK01000015.1"/>
</dbReference>
<feature type="transmembrane region" description="Helical" evidence="8">
    <location>
        <begin position="89"/>
        <end position="112"/>
    </location>
</feature>
<feature type="transmembrane region" description="Helical" evidence="8">
    <location>
        <begin position="144"/>
        <end position="167"/>
    </location>
</feature>
<comment type="function">
    <text evidence="8">Uptake of L-lactate across the membrane. Can also transport D-lactate and glycolate.</text>
</comment>
<name>A0A916TTY8_9SPHN</name>
<reference evidence="9" key="1">
    <citation type="journal article" date="2014" name="Int. J. Syst. Evol. Microbiol.">
        <title>Complete genome sequence of Corynebacterium casei LMG S-19264T (=DSM 44701T), isolated from a smear-ripened cheese.</title>
        <authorList>
            <consortium name="US DOE Joint Genome Institute (JGI-PGF)"/>
            <person name="Walter F."/>
            <person name="Albersmeier A."/>
            <person name="Kalinowski J."/>
            <person name="Ruckert C."/>
        </authorList>
    </citation>
    <scope>NUCLEOTIDE SEQUENCE</scope>
    <source>
        <strain evidence="9">CGMCC 1.15095</strain>
    </source>
</reference>
<feature type="transmembrane region" description="Helical" evidence="8">
    <location>
        <begin position="212"/>
        <end position="231"/>
    </location>
</feature>
<feature type="transmembrane region" description="Helical" evidence="8">
    <location>
        <begin position="312"/>
        <end position="336"/>
    </location>
</feature>
<keyword evidence="10" id="KW-1185">Reference proteome</keyword>
<evidence type="ECO:0000256" key="4">
    <source>
        <dbReference type="ARBA" id="ARBA00022475"/>
    </source>
</evidence>
<keyword evidence="8" id="KW-0997">Cell inner membrane</keyword>
<dbReference type="Pfam" id="PF02652">
    <property type="entry name" value="Lactate_perm"/>
    <property type="match status" value="1"/>
</dbReference>
<feature type="transmembrane region" description="Helical" evidence="8">
    <location>
        <begin position="348"/>
        <end position="369"/>
    </location>
</feature>
<evidence type="ECO:0000256" key="7">
    <source>
        <dbReference type="ARBA" id="ARBA00023136"/>
    </source>
</evidence>
<accession>A0A916TTY8</accession>
<dbReference type="InterPro" id="IPR003804">
    <property type="entry name" value="Lactate_perm"/>
</dbReference>
<comment type="caution">
    <text evidence="9">The sequence shown here is derived from an EMBL/GenBank/DDBJ whole genome shotgun (WGS) entry which is preliminary data.</text>
</comment>
<evidence type="ECO:0000256" key="3">
    <source>
        <dbReference type="ARBA" id="ARBA00022448"/>
    </source>
</evidence>
<feature type="transmembrane region" description="Helical" evidence="8">
    <location>
        <begin position="237"/>
        <end position="254"/>
    </location>
</feature>
<dbReference type="AlphaFoldDB" id="A0A916TTY8"/>
<feature type="transmembrane region" description="Helical" evidence="8">
    <location>
        <begin position="59"/>
        <end position="77"/>
    </location>
</feature>
<dbReference type="GO" id="GO:0015129">
    <property type="term" value="F:lactate transmembrane transporter activity"/>
    <property type="evidence" value="ECO:0007669"/>
    <property type="project" value="UniProtKB-UniRule"/>
</dbReference>
<feature type="transmembrane region" description="Helical" evidence="8">
    <location>
        <begin position="275"/>
        <end position="292"/>
    </location>
</feature>
<evidence type="ECO:0000256" key="1">
    <source>
        <dbReference type="ARBA" id="ARBA00004651"/>
    </source>
</evidence>